<dbReference type="EMBL" id="FOFV01000026">
    <property type="protein sequence ID" value="SES39916.1"/>
    <property type="molecule type" value="Genomic_DNA"/>
</dbReference>
<dbReference type="RefSeq" id="WP_089926689.1">
    <property type="nucleotide sequence ID" value="NZ_FOFV01000026.1"/>
</dbReference>
<keyword evidence="1" id="KW-0812">Transmembrane</keyword>
<dbReference type="Pfam" id="PF12666">
    <property type="entry name" value="PrgI"/>
    <property type="match status" value="1"/>
</dbReference>
<protein>
    <submittedName>
        <fullName evidence="2">PrgI family protein</fullName>
    </submittedName>
</protein>
<keyword evidence="1" id="KW-0472">Membrane</keyword>
<accession>A0A1H9X170</accession>
<gene>
    <name evidence="2" type="ORF">SAMN04488000_12685</name>
</gene>
<proteinExistence type="predicted"/>
<dbReference type="InterPro" id="IPR024414">
    <property type="entry name" value="Uncharacterised_PrgI"/>
</dbReference>
<organism evidence="2 3">
    <name type="scientific">Lentzea albida</name>
    <dbReference type="NCBI Taxonomy" id="65499"/>
    <lineage>
        <taxon>Bacteria</taxon>
        <taxon>Bacillati</taxon>
        <taxon>Actinomycetota</taxon>
        <taxon>Actinomycetes</taxon>
        <taxon>Pseudonocardiales</taxon>
        <taxon>Pseudonocardiaceae</taxon>
        <taxon>Lentzea</taxon>
    </lineage>
</organism>
<evidence type="ECO:0000313" key="3">
    <source>
        <dbReference type="Proteomes" id="UP000199503"/>
    </source>
</evidence>
<dbReference type="AlphaFoldDB" id="A0A1H9X170"/>
<name>A0A1H9X170_9PSEU</name>
<keyword evidence="1" id="KW-1133">Transmembrane helix</keyword>
<dbReference type="Proteomes" id="UP000199503">
    <property type="component" value="Unassembled WGS sequence"/>
</dbReference>
<dbReference type="STRING" id="65499.SAMN04488000_12685"/>
<reference evidence="3" key="1">
    <citation type="submission" date="2016-10" db="EMBL/GenBank/DDBJ databases">
        <authorList>
            <person name="Varghese N."/>
            <person name="Submissions S."/>
        </authorList>
    </citation>
    <scope>NUCLEOTIDE SEQUENCE [LARGE SCALE GENOMIC DNA]</scope>
    <source>
        <strain evidence="3">DSM 44437</strain>
    </source>
</reference>
<feature type="transmembrane region" description="Helical" evidence="1">
    <location>
        <begin position="49"/>
        <end position="69"/>
    </location>
</feature>
<evidence type="ECO:0000256" key="1">
    <source>
        <dbReference type="SAM" id="Phobius"/>
    </source>
</evidence>
<dbReference type="OrthoDB" id="3354527at2"/>
<feature type="transmembrane region" description="Helical" evidence="1">
    <location>
        <begin position="26"/>
        <end position="43"/>
    </location>
</feature>
<evidence type="ECO:0000313" key="2">
    <source>
        <dbReference type="EMBL" id="SES39916.1"/>
    </source>
</evidence>
<sequence>MTRPVRIPTDVDRPDRILFGLTGRQLAILTTTGVALYIAWALTQRFVPLPAFLVLALPIGAVTVVLALGQRDGISLDRLLVAAVRQRFTPRRHVATPESVLSTPDWITANVESGAGQEDASSPLRLPVEEVLPTGVVDLGVDGLAVVAVASTVNFALRTPAEQQAVVSSFARYLHSLTGPVQVLVRTHRLDLTDQIAELRETAGGLPHPALEAAAREHADFLEDLSAGTELLRRQVLLVLRESFGIAQETKAALPVLGRRRGVPVGEGARRSAEARLARRLSDAIELFSSTGVVVTPLDAGQATAVLAAACNPDTLLPPSAELANASEVITTAADYDWEQAR</sequence>
<keyword evidence="3" id="KW-1185">Reference proteome</keyword>